<organism evidence="9 10">
    <name type="scientific">Catenovulum sediminis</name>
    <dbReference type="NCBI Taxonomy" id="1740262"/>
    <lineage>
        <taxon>Bacteria</taxon>
        <taxon>Pseudomonadati</taxon>
        <taxon>Pseudomonadota</taxon>
        <taxon>Gammaproteobacteria</taxon>
        <taxon>Alteromonadales</taxon>
        <taxon>Alteromonadaceae</taxon>
        <taxon>Catenovulum</taxon>
    </lineage>
</organism>
<dbReference type="InterPro" id="IPR023747">
    <property type="entry name" value="Xanthine_Guanine_PRibTrfase"/>
</dbReference>
<accession>A0ABV1RKU3</accession>
<dbReference type="Proteomes" id="UP001467690">
    <property type="component" value="Unassembled WGS sequence"/>
</dbReference>
<keyword evidence="7" id="KW-0472">Membrane</keyword>
<dbReference type="InterPro" id="IPR000836">
    <property type="entry name" value="PRTase_dom"/>
</dbReference>
<dbReference type="PANTHER" id="PTHR39563">
    <property type="entry name" value="XANTHINE PHOSPHORIBOSYLTRANSFERASE"/>
    <property type="match status" value="1"/>
</dbReference>
<dbReference type="PANTHER" id="PTHR39563:SF1">
    <property type="entry name" value="XANTHINE-GUANINE PHOSPHORIBOSYLTRANSFERASE"/>
    <property type="match status" value="1"/>
</dbReference>
<comment type="caution">
    <text evidence="9">The sequence shown here is derived from an EMBL/GenBank/DDBJ whole genome shotgun (WGS) entry which is preliminary data.</text>
</comment>
<evidence type="ECO:0000313" key="9">
    <source>
        <dbReference type="EMBL" id="MER2493546.1"/>
    </source>
</evidence>
<keyword evidence="5" id="KW-0660">Purine salvage</keyword>
<dbReference type="Gene3D" id="3.40.50.2020">
    <property type="match status" value="1"/>
</dbReference>
<gene>
    <name evidence="9" type="primary">gpt</name>
    <name evidence="9" type="ORF">ABS311_16835</name>
</gene>
<evidence type="ECO:0000313" key="10">
    <source>
        <dbReference type="Proteomes" id="UP001467690"/>
    </source>
</evidence>
<keyword evidence="1" id="KW-1003">Cell membrane</keyword>
<dbReference type="RefSeq" id="WP_143872681.1">
    <property type="nucleotide sequence ID" value="NZ_CP041660.1"/>
</dbReference>
<name>A0ABV1RKU3_9ALTE</name>
<dbReference type="CDD" id="cd06223">
    <property type="entry name" value="PRTases_typeI"/>
    <property type="match status" value="1"/>
</dbReference>
<dbReference type="GO" id="GO:0000310">
    <property type="term" value="F:xanthine phosphoribosyltransferase activity"/>
    <property type="evidence" value="ECO:0007669"/>
    <property type="project" value="UniProtKB-EC"/>
</dbReference>
<dbReference type="Pfam" id="PF00156">
    <property type="entry name" value="Pribosyltran"/>
    <property type="match status" value="1"/>
</dbReference>
<evidence type="ECO:0000256" key="7">
    <source>
        <dbReference type="ARBA" id="ARBA00023136"/>
    </source>
</evidence>
<sequence length="149" mass="16913">MSDVFTVSWDDFHLECKKLAQQLASSQRALEIPHAFDGLVAVTRGGLVPAAILASELNIRLIETVCIASYDEQNQRKHLDVIKQPALIQGRWLFVEDLVDSGETVKYLRSLYPTAQFASIYAKPNGREQVDYFTKTIAQDCWIELPWEV</sequence>
<evidence type="ECO:0000259" key="8">
    <source>
        <dbReference type="Pfam" id="PF00156"/>
    </source>
</evidence>
<evidence type="ECO:0000256" key="1">
    <source>
        <dbReference type="ARBA" id="ARBA00022475"/>
    </source>
</evidence>
<dbReference type="EC" id="2.4.2.22" evidence="9"/>
<reference evidence="9 10" key="1">
    <citation type="submission" date="2024-06" db="EMBL/GenBank/DDBJ databases">
        <authorList>
            <person name="Chen R.Y."/>
        </authorList>
    </citation>
    <scope>NUCLEOTIDE SEQUENCE [LARGE SCALE GENOMIC DNA]</scope>
    <source>
        <strain evidence="9 10">D2</strain>
    </source>
</reference>
<protein>
    <submittedName>
        <fullName evidence="9">Xanthine phosphoribosyltransferase</fullName>
        <ecNumber evidence="9">2.4.2.22</ecNumber>
    </submittedName>
</protein>
<dbReference type="EMBL" id="JBELOE010000265">
    <property type="protein sequence ID" value="MER2493546.1"/>
    <property type="molecule type" value="Genomic_DNA"/>
</dbReference>
<evidence type="ECO:0000256" key="3">
    <source>
        <dbReference type="ARBA" id="ARBA00022679"/>
    </source>
</evidence>
<evidence type="ECO:0000256" key="5">
    <source>
        <dbReference type="ARBA" id="ARBA00022726"/>
    </source>
</evidence>
<dbReference type="InterPro" id="IPR029057">
    <property type="entry name" value="PRTase-like"/>
</dbReference>
<feature type="domain" description="Phosphoribosyltransferase" evidence="8">
    <location>
        <begin position="14"/>
        <end position="138"/>
    </location>
</feature>
<keyword evidence="3 9" id="KW-0808">Transferase</keyword>
<evidence type="ECO:0000256" key="2">
    <source>
        <dbReference type="ARBA" id="ARBA00022676"/>
    </source>
</evidence>
<evidence type="ECO:0000256" key="4">
    <source>
        <dbReference type="ARBA" id="ARBA00022723"/>
    </source>
</evidence>
<dbReference type="NCBIfam" id="NF006613">
    <property type="entry name" value="PRK09177.1"/>
    <property type="match status" value="1"/>
</dbReference>
<keyword evidence="6" id="KW-0460">Magnesium</keyword>
<proteinExistence type="predicted"/>
<keyword evidence="4" id="KW-0479">Metal-binding</keyword>
<keyword evidence="10" id="KW-1185">Reference proteome</keyword>
<dbReference type="SUPFAM" id="SSF53271">
    <property type="entry name" value="PRTase-like"/>
    <property type="match status" value="1"/>
</dbReference>
<evidence type="ECO:0000256" key="6">
    <source>
        <dbReference type="ARBA" id="ARBA00022842"/>
    </source>
</evidence>
<keyword evidence="2 9" id="KW-0328">Glycosyltransferase</keyword>